<feature type="transmembrane region" description="Helical" evidence="7">
    <location>
        <begin position="96"/>
        <end position="115"/>
    </location>
</feature>
<dbReference type="GO" id="GO:0016020">
    <property type="term" value="C:membrane"/>
    <property type="evidence" value="ECO:0007669"/>
    <property type="project" value="UniProtKB-SubCell"/>
</dbReference>
<proteinExistence type="predicted"/>
<keyword evidence="4" id="KW-0029">Amino-acid transport</keyword>
<evidence type="ECO:0000313" key="9">
    <source>
        <dbReference type="EMBL" id="RVW82563.1"/>
    </source>
</evidence>
<organism evidence="9 10">
    <name type="scientific">Vitis vinifera</name>
    <name type="common">Grape</name>
    <dbReference type="NCBI Taxonomy" id="29760"/>
    <lineage>
        <taxon>Eukaryota</taxon>
        <taxon>Viridiplantae</taxon>
        <taxon>Streptophyta</taxon>
        <taxon>Embryophyta</taxon>
        <taxon>Tracheophyta</taxon>
        <taxon>Spermatophyta</taxon>
        <taxon>Magnoliopsida</taxon>
        <taxon>eudicotyledons</taxon>
        <taxon>Gunneridae</taxon>
        <taxon>Pentapetalae</taxon>
        <taxon>rosids</taxon>
        <taxon>Vitales</taxon>
        <taxon>Vitaceae</taxon>
        <taxon>Viteae</taxon>
        <taxon>Vitis</taxon>
    </lineage>
</organism>
<evidence type="ECO:0000256" key="1">
    <source>
        <dbReference type="ARBA" id="ARBA00004370"/>
    </source>
</evidence>
<sequence length="157" mass="17143">MLHPLHEIIEVKLKESRWFQKYCYDGGDYLTRAGKLGMYVMRAVVVMGLALVASYVPAFGVFTSLVGSTVCALISFVLPTIFHLKISGSSLPTWQKALDVCILSCGFLLLAMVLTTPSLELQGILATFILDCCLDHRTGGGTKSFHPLSYSGLLSFC</sequence>
<evidence type="ECO:0000313" key="10">
    <source>
        <dbReference type="Proteomes" id="UP000288805"/>
    </source>
</evidence>
<protein>
    <submittedName>
        <fullName evidence="9">Amino acid transporter ANT1</fullName>
    </submittedName>
</protein>
<evidence type="ECO:0000256" key="2">
    <source>
        <dbReference type="ARBA" id="ARBA00022448"/>
    </source>
</evidence>
<keyword evidence="6 7" id="KW-0472">Membrane</keyword>
<dbReference type="EMBL" id="QGNW01000238">
    <property type="protein sequence ID" value="RVW82563.1"/>
    <property type="molecule type" value="Genomic_DNA"/>
</dbReference>
<keyword evidence="3 7" id="KW-0812">Transmembrane</keyword>
<reference evidence="9 10" key="1">
    <citation type="journal article" date="2018" name="PLoS Genet.">
        <title>Population sequencing reveals clonal diversity and ancestral inbreeding in the grapevine cultivar Chardonnay.</title>
        <authorList>
            <person name="Roach M.J."/>
            <person name="Johnson D.L."/>
            <person name="Bohlmann J."/>
            <person name="van Vuuren H.J."/>
            <person name="Jones S.J."/>
            <person name="Pretorius I.S."/>
            <person name="Schmidt S.A."/>
            <person name="Borneman A.R."/>
        </authorList>
    </citation>
    <scope>NUCLEOTIDE SEQUENCE [LARGE SCALE GENOMIC DNA]</scope>
    <source>
        <strain evidence="10">cv. Chardonnay</strain>
        <tissue evidence="9">Leaf</tissue>
    </source>
</reference>
<dbReference type="AlphaFoldDB" id="A0A438HDM5"/>
<evidence type="ECO:0000256" key="5">
    <source>
        <dbReference type="ARBA" id="ARBA00022989"/>
    </source>
</evidence>
<evidence type="ECO:0000256" key="6">
    <source>
        <dbReference type="ARBA" id="ARBA00023136"/>
    </source>
</evidence>
<comment type="caution">
    <text evidence="9">The sequence shown here is derived from an EMBL/GenBank/DDBJ whole genome shotgun (WGS) entry which is preliminary data.</text>
</comment>
<keyword evidence="5 7" id="KW-1133">Transmembrane helix</keyword>
<dbReference type="Pfam" id="PF01490">
    <property type="entry name" value="Aa_trans"/>
    <property type="match status" value="1"/>
</dbReference>
<evidence type="ECO:0000256" key="4">
    <source>
        <dbReference type="ARBA" id="ARBA00022970"/>
    </source>
</evidence>
<evidence type="ECO:0000256" key="3">
    <source>
        <dbReference type="ARBA" id="ARBA00022692"/>
    </source>
</evidence>
<feature type="transmembrane region" description="Helical" evidence="7">
    <location>
        <begin position="62"/>
        <end position="84"/>
    </location>
</feature>
<feature type="transmembrane region" description="Helical" evidence="7">
    <location>
        <begin position="39"/>
        <end position="56"/>
    </location>
</feature>
<dbReference type="InterPro" id="IPR013057">
    <property type="entry name" value="AA_transpt_TM"/>
</dbReference>
<keyword evidence="2" id="KW-0813">Transport</keyword>
<comment type="subcellular location">
    <subcellularLocation>
        <location evidence="1">Membrane</location>
    </subcellularLocation>
</comment>
<name>A0A438HDM5_VITVI</name>
<evidence type="ECO:0000259" key="8">
    <source>
        <dbReference type="Pfam" id="PF01490"/>
    </source>
</evidence>
<feature type="domain" description="Amino acid transporter transmembrane" evidence="8">
    <location>
        <begin position="2"/>
        <end position="114"/>
    </location>
</feature>
<accession>A0A438HDM5</accession>
<dbReference type="Proteomes" id="UP000288805">
    <property type="component" value="Unassembled WGS sequence"/>
</dbReference>
<evidence type="ECO:0000256" key="7">
    <source>
        <dbReference type="SAM" id="Phobius"/>
    </source>
</evidence>
<gene>
    <name evidence="9" type="primary">ANT1_2</name>
    <name evidence="9" type="ORF">CK203_047085</name>
</gene>
<dbReference type="GO" id="GO:0006865">
    <property type="term" value="P:amino acid transport"/>
    <property type="evidence" value="ECO:0007669"/>
    <property type="project" value="UniProtKB-KW"/>
</dbReference>